<dbReference type="EMBL" id="BLYJ01000038">
    <property type="protein sequence ID" value="GFO89225.1"/>
    <property type="molecule type" value="Genomic_DNA"/>
</dbReference>
<dbReference type="InterPro" id="IPR025997">
    <property type="entry name" value="SBP_2_dom"/>
</dbReference>
<comment type="caution">
    <text evidence="6">The sequence shown here is derived from an EMBL/GenBank/DDBJ whole genome shotgun (WGS) entry which is preliminary data.</text>
</comment>
<dbReference type="Pfam" id="PF13407">
    <property type="entry name" value="Peripla_BP_4"/>
    <property type="match status" value="1"/>
</dbReference>
<dbReference type="PANTHER" id="PTHR46847:SF1">
    <property type="entry name" value="D-ALLOSE-BINDING PERIPLASMIC PROTEIN-RELATED"/>
    <property type="match status" value="1"/>
</dbReference>
<dbReference type="CDD" id="cd01536">
    <property type="entry name" value="PBP1_ABC_sugar_binding-like"/>
    <property type="match status" value="1"/>
</dbReference>
<accession>A0ABQ1E2L9</accession>
<reference evidence="6 7" key="1">
    <citation type="submission" date="2020-06" db="EMBL/GenBank/DDBJ databases">
        <title>Characterization of fructooligosaccharide metabolism and fructooligosaccharide-degrading enzymes in human commensal butyrate producers.</title>
        <authorList>
            <person name="Tanno H."/>
            <person name="Fujii T."/>
            <person name="Hirano K."/>
            <person name="Maeno S."/>
            <person name="Tonozuka T."/>
            <person name="Sakamoto M."/>
            <person name="Ohkuma M."/>
            <person name="Tochio T."/>
            <person name="Endo A."/>
        </authorList>
    </citation>
    <scope>NUCLEOTIDE SEQUENCE [LARGE SCALE GENOMIC DNA]</scope>
    <source>
        <strain evidence="6 7">JCM 31056</strain>
    </source>
</reference>
<feature type="domain" description="Periplasmic binding protein" evidence="5">
    <location>
        <begin position="47"/>
        <end position="307"/>
    </location>
</feature>
<feature type="signal peptide" evidence="4">
    <location>
        <begin position="1"/>
        <end position="18"/>
    </location>
</feature>
<dbReference type="PANTHER" id="PTHR46847">
    <property type="entry name" value="D-ALLOSE-BINDING PERIPLASMIC PROTEIN-RELATED"/>
    <property type="match status" value="1"/>
</dbReference>
<gene>
    <name evidence="6" type="ORF">BUFA31_23890</name>
</gene>
<evidence type="ECO:0000256" key="2">
    <source>
        <dbReference type="ARBA" id="ARBA00007639"/>
    </source>
</evidence>
<comment type="similarity">
    <text evidence="2">Belongs to the bacterial solute-binding protein 2 family.</text>
</comment>
<evidence type="ECO:0000256" key="1">
    <source>
        <dbReference type="ARBA" id="ARBA00004196"/>
    </source>
</evidence>
<feature type="chain" id="PRO_5045125324" description="Periplasmic binding protein domain-containing protein" evidence="4">
    <location>
        <begin position="19"/>
        <end position="342"/>
    </location>
</feature>
<keyword evidence="7" id="KW-1185">Reference proteome</keyword>
<dbReference type="Gene3D" id="3.40.50.2300">
    <property type="match status" value="2"/>
</dbReference>
<protein>
    <recommendedName>
        <fullName evidence="5">Periplasmic binding protein domain-containing protein</fullName>
    </recommendedName>
</protein>
<organism evidence="6 7">
    <name type="scientific">Butyricicoccus faecihominis</name>
    <dbReference type="NCBI Taxonomy" id="1712515"/>
    <lineage>
        <taxon>Bacteria</taxon>
        <taxon>Bacillati</taxon>
        <taxon>Bacillota</taxon>
        <taxon>Clostridia</taxon>
        <taxon>Eubacteriales</taxon>
        <taxon>Butyricicoccaceae</taxon>
        <taxon>Butyricicoccus</taxon>
    </lineage>
</organism>
<dbReference type="Proteomes" id="UP000620147">
    <property type="component" value="Unassembled WGS sequence"/>
</dbReference>
<comment type="subcellular location">
    <subcellularLocation>
        <location evidence="1">Cell envelope</location>
    </subcellularLocation>
</comment>
<dbReference type="InterPro" id="IPR028082">
    <property type="entry name" value="Peripla_BP_I"/>
</dbReference>
<evidence type="ECO:0000259" key="5">
    <source>
        <dbReference type="Pfam" id="PF13407"/>
    </source>
</evidence>
<keyword evidence="3 4" id="KW-0732">Signal</keyword>
<sequence length="342" mass="35329">MSYLKKIGALFVSSALMASMLAGCGSSSDSTGGNGSQAEGGDGNYNISIVFKTTSNEYTQYMMAGAEKAAAETGAVLDMKGATSETAYDEQQNMIETDLHANKYDAMIIAPLQGDMATTLVSGTDMPIFAIDTDFNAPEKISFIGIGQKDAAASGGEKAVEAAKAAGWDKIEAAYIAGVQGDSTADARRTGFQEGIDGAGGTFLADEVQYADAVADKATVCMEGIMQSHPEGLAIIACHNDDCAIAAARAAANNPAYAKTIFIGFDGNITAAQSILDGGETMTVAQSGYDQGYQAVKTVVAHLNGEKVDSFVDCGTKVIDSTTAEDYMATLKSQMDGKAVAQ</sequence>
<dbReference type="SUPFAM" id="SSF53822">
    <property type="entry name" value="Periplasmic binding protein-like I"/>
    <property type="match status" value="1"/>
</dbReference>
<dbReference type="PROSITE" id="PS51257">
    <property type="entry name" value="PROKAR_LIPOPROTEIN"/>
    <property type="match status" value="1"/>
</dbReference>
<dbReference type="RefSeq" id="WP_243184021.1">
    <property type="nucleotide sequence ID" value="NZ_BLYJ01000038.1"/>
</dbReference>
<name>A0ABQ1E2L9_9FIRM</name>
<evidence type="ECO:0000256" key="3">
    <source>
        <dbReference type="ARBA" id="ARBA00022729"/>
    </source>
</evidence>
<evidence type="ECO:0000256" key="4">
    <source>
        <dbReference type="SAM" id="SignalP"/>
    </source>
</evidence>
<evidence type="ECO:0000313" key="7">
    <source>
        <dbReference type="Proteomes" id="UP000620147"/>
    </source>
</evidence>
<proteinExistence type="inferred from homology"/>
<evidence type="ECO:0000313" key="6">
    <source>
        <dbReference type="EMBL" id="GFO89225.1"/>
    </source>
</evidence>